<dbReference type="PANTHER" id="PTHR11673">
    <property type="entry name" value="TRANSLATION INITIATION FACTOR 5A FAMILY MEMBER"/>
    <property type="match status" value="1"/>
</dbReference>
<feature type="domain" description="Translation initiation factor 5A C-terminal" evidence="10">
    <location>
        <begin position="148"/>
        <end position="206"/>
    </location>
</feature>
<dbReference type="InterPro" id="IPR014722">
    <property type="entry name" value="Rib_uL2_dom2"/>
</dbReference>
<keyword evidence="8" id="KW-0385">Hypusine</keyword>
<dbReference type="Gene3D" id="2.30.30.30">
    <property type="match status" value="1"/>
</dbReference>
<comment type="subcellular location">
    <subcellularLocation>
        <location evidence="2">Cytoplasm</location>
    </subcellularLocation>
    <subcellularLocation>
        <location evidence="1">Endoplasmic reticulum membrane</location>
        <topology evidence="1">Peripheral membrane protein</topology>
        <orientation evidence="1">Cytoplasmic side</orientation>
    </subcellularLocation>
</comment>
<dbReference type="GO" id="GO:0003746">
    <property type="term" value="F:translation elongation factor activity"/>
    <property type="evidence" value="ECO:0007669"/>
    <property type="project" value="UniProtKB-KW"/>
</dbReference>
<accession>A0A6A4TML9</accession>
<evidence type="ECO:0000256" key="6">
    <source>
        <dbReference type="ARBA" id="ARBA00022884"/>
    </source>
</evidence>
<evidence type="ECO:0000256" key="7">
    <source>
        <dbReference type="ARBA" id="ARBA00022917"/>
    </source>
</evidence>
<dbReference type="InterPro" id="IPR001884">
    <property type="entry name" value="IF5A-like"/>
</dbReference>
<keyword evidence="6" id="KW-0694">RNA-binding</keyword>
<dbReference type="GO" id="GO:0043022">
    <property type="term" value="F:ribosome binding"/>
    <property type="evidence" value="ECO:0007669"/>
    <property type="project" value="InterPro"/>
</dbReference>
<dbReference type="PROSITE" id="PS00302">
    <property type="entry name" value="IF5A_HYPUSINE"/>
    <property type="match status" value="1"/>
</dbReference>
<evidence type="ECO:0000256" key="1">
    <source>
        <dbReference type="ARBA" id="ARBA00004397"/>
    </source>
</evidence>
<dbReference type="InterPro" id="IPR048670">
    <property type="entry name" value="IF5A-like_N"/>
</dbReference>
<gene>
    <name evidence="11" type="ORF">F2P81_003229</name>
</gene>
<dbReference type="GO" id="GO:0003723">
    <property type="term" value="F:RNA binding"/>
    <property type="evidence" value="ECO:0007669"/>
    <property type="project" value="UniProtKB-KW"/>
</dbReference>
<comment type="caution">
    <text evidence="11">The sequence shown here is derived from an EMBL/GenBank/DDBJ whole genome shotgun (WGS) entry which is preliminary data.</text>
</comment>
<evidence type="ECO:0000256" key="4">
    <source>
        <dbReference type="ARBA" id="ARBA00022490"/>
    </source>
</evidence>
<name>A0A6A4TML9_SCOMX</name>
<dbReference type="InterPro" id="IPR012340">
    <property type="entry name" value="NA-bd_OB-fold"/>
</dbReference>
<comment type="similarity">
    <text evidence="3">Belongs to the eIF-5A family.</text>
</comment>
<protein>
    <recommendedName>
        <fullName evidence="10">Translation initiation factor 5A C-terminal domain-containing protein</fullName>
    </recommendedName>
</protein>
<dbReference type="GO" id="GO:0045905">
    <property type="term" value="P:positive regulation of translational termination"/>
    <property type="evidence" value="ECO:0007669"/>
    <property type="project" value="InterPro"/>
</dbReference>
<dbReference type="GO" id="GO:0005789">
    <property type="term" value="C:endoplasmic reticulum membrane"/>
    <property type="evidence" value="ECO:0007669"/>
    <property type="project" value="UniProtKB-SubCell"/>
</dbReference>
<evidence type="ECO:0000256" key="2">
    <source>
        <dbReference type="ARBA" id="ARBA00004496"/>
    </source>
</evidence>
<proteinExistence type="inferred from homology"/>
<dbReference type="InterPro" id="IPR020189">
    <property type="entry name" value="IF5A_C"/>
</dbReference>
<evidence type="ECO:0000256" key="5">
    <source>
        <dbReference type="ARBA" id="ARBA00022768"/>
    </source>
</evidence>
<keyword evidence="4" id="KW-0963">Cytoplasm</keyword>
<dbReference type="SMART" id="SM01376">
    <property type="entry name" value="eIF-5a"/>
    <property type="match status" value="1"/>
</dbReference>
<evidence type="ECO:0000256" key="9">
    <source>
        <dbReference type="SAM" id="MobiDB-lite"/>
    </source>
</evidence>
<dbReference type="Pfam" id="PF01287">
    <property type="entry name" value="eIF-5a"/>
    <property type="match status" value="1"/>
</dbReference>
<dbReference type="AlphaFoldDB" id="A0A6A4TML9"/>
<dbReference type="GO" id="GO:0045901">
    <property type="term" value="P:positive regulation of translational elongation"/>
    <property type="evidence" value="ECO:0007669"/>
    <property type="project" value="InterPro"/>
</dbReference>
<evidence type="ECO:0000256" key="8">
    <source>
        <dbReference type="ARBA" id="ARBA00023071"/>
    </source>
</evidence>
<dbReference type="Gene3D" id="2.40.50.140">
    <property type="entry name" value="Nucleic acid-binding proteins"/>
    <property type="match status" value="1"/>
</dbReference>
<keyword evidence="5" id="KW-0251">Elongation factor</keyword>
<dbReference type="Proteomes" id="UP000438429">
    <property type="component" value="Unassembled WGS sequence"/>
</dbReference>
<evidence type="ECO:0000259" key="10">
    <source>
        <dbReference type="SMART" id="SM01376"/>
    </source>
</evidence>
<evidence type="ECO:0000313" key="11">
    <source>
        <dbReference type="EMBL" id="KAF0044071.1"/>
    </source>
</evidence>
<dbReference type="NCBIfam" id="TIGR00037">
    <property type="entry name" value="eIF_5A"/>
    <property type="match status" value="1"/>
</dbReference>
<feature type="compositionally biased region" description="Basic and acidic residues" evidence="9">
    <location>
        <begin position="260"/>
        <end position="274"/>
    </location>
</feature>
<dbReference type="CDD" id="cd04468">
    <property type="entry name" value="S1_eIF5A"/>
    <property type="match status" value="1"/>
</dbReference>
<dbReference type="FunFam" id="2.40.50.140:FF:000034">
    <property type="entry name" value="Eukaryotic translation initiation factor 5A"/>
    <property type="match status" value="1"/>
</dbReference>
<dbReference type="InterPro" id="IPR008991">
    <property type="entry name" value="Translation_prot_SH3-like_sf"/>
</dbReference>
<dbReference type="Pfam" id="PF21485">
    <property type="entry name" value="IF5A-like_N"/>
    <property type="match status" value="1"/>
</dbReference>
<reference evidence="11 12" key="1">
    <citation type="submission" date="2019-06" db="EMBL/GenBank/DDBJ databases">
        <title>Draft genomes of female and male turbot (Scophthalmus maximus).</title>
        <authorList>
            <person name="Xu H."/>
            <person name="Xu X.-W."/>
            <person name="Shao C."/>
            <person name="Chen S."/>
        </authorList>
    </citation>
    <scope>NUCLEOTIDE SEQUENCE [LARGE SCALE GENOMIC DNA]</scope>
    <source>
        <strain evidence="11">Ysfricsl-2016a</strain>
        <tissue evidence="11">Blood</tissue>
    </source>
</reference>
<organism evidence="11 12">
    <name type="scientific">Scophthalmus maximus</name>
    <name type="common">Turbot</name>
    <name type="synonym">Psetta maxima</name>
    <dbReference type="NCBI Taxonomy" id="52904"/>
    <lineage>
        <taxon>Eukaryota</taxon>
        <taxon>Metazoa</taxon>
        <taxon>Chordata</taxon>
        <taxon>Craniata</taxon>
        <taxon>Vertebrata</taxon>
        <taxon>Euteleostomi</taxon>
        <taxon>Actinopterygii</taxon>
        <taxon>Neopterygii</taxon>
        <taxon>Teleostei</taxon>
        <taxon>Neoteleostei</taxon>
        <taxon>Acanthomorphata</taxon>
        <taxon>Carangaria</taxon>
        <taxon>Pleuronectiformes</taxon>
        <taxon>Pleuronectoidei</taxon>
        <taxon>Scophthalmidae</taxon>
        <taxon>Scophthalmus</taxon>
    </lineage>
</organism>
<dbReference type="SUPFAM" id="SSF50104">
    <property type="entry name" value="Translation proteins SH3-like domain"/>
    <property type="match status" value="1"/>
</dbReference>
<keyword evidence="7" id="KW-0648">Protein biosynthesis</keyword>
<evidence type="ECO:0000256" key="3">
    <source>
        <dbReference type="ARBA" id="ARBA00006016"/>
    </source>
</evidence>
<dbReference type="EMBL" id="VEVO01000003">
    <property type="protein sequence ID" value="KAF0044071.1"/>
    <property type="molecule type" value="Genomic_DNA"/>
</dbReference>
<dbReference type="FunFam" id="2.30.30.30:FF:000007">
    <property type="entry name" value="Eukaryotic translation initiation factor 5A"/>
    <property type="match status" value="1"/>
</dbReference>
<dbReference type="InterPro" id="IPR019769">
    <property type="entry name" value="Trans_elong_IF5A_hypusine_site"/>
</dbReference>
<evidence type="ECO:0000313" key="12">
    <source>
        <dbReference type="Proteomes" id="UP000438429"/>
    </source>
</evidence>
<sequence>MNGAKRIDVGVDGLLASDLGAFASIGVGNRRQSPATSRAAKRQMERILCEELLGSTTGDIAQPETIMDDHEFSTGSSGASKTFPMQCSSLRKNGYVMLKGNPCKIVDMSTSKTGKHGHAKVHLVGIDIFTQKKYEDICPSTHNMDVPRVNRLEYQVIGLLDGFLSLMNENGDTRDDLKVPDNELGKEIETKVEAGDDILGKAKEYYLFAADLFISVDDGSVTRRDTAEKRFDVSVASSVPAEDIDTFSQRWNLIPADGRGTIETHDNTTEKKQCTDNSALPP</sequence>
<feature type="region of interest" description="Disordered" evidence="9">
    <location>
        <begin position="258"/>
        <end position="282"/>
    </location>
</feature>
<dbReference type="SUPFAM" id="SSF50249">
    <property type="entry name" value="Nucleic acid-binding proteins"/>
    <property type="match status" value="1"/>
</dbReference>